<dbReference type="EMBL" id="CP001843">
    <property type="protein sequence ID" value="AEF86515.1"/>
    <property type="molecule type" value="Genomic_DNA"/>
</dbReference>
<evidence type="ECO:0000256" key="1">
    <source>
        <dbReference type="SAM" id="SignalP"/>
    </source>
</evidence>
<accession>F5YIQ4</accession>
<evidence type="ECO:0008006" key="4">
    <source>
        <dbReference type="Google" id="ProtNLM"/>
    </source>
</evidence>
<keyword evidence="3" id="KW-1185">Reference proteome</keyword>
<dbReference type="HOGENOM" id="CLU_696271_0_0_12"/>
<dbReference type="KEGG" id="tpi:TREPR_0842"/>
<evidence type="ECO:0000313" key="3">
    <source>
        <dbReference type="Proteomes" id="UP000009223"/>
    </source>
</evidence>
<evidence type="ECO:0000313" key="2">
    <source>
        <dbReference type="EMBL" id="AEF86515.1"/>
    </source>
</evidence>
<proteinExistence type="predicted"/>
<protein>
    <recommendedName>
        <fullName evidence="4">DUF5723 domain-containing protein</fullName>
    </recommendedName>
</protein>
<dbReference type="Proteomes" id="UP000009223">
    <property type="component" value="Chromosome"/>
</dbReference>
<name>F5YIQ4_TREPZ</name>
<feature type="chain" id="PRO_5003336041" description="DUF5723 domain-containing protein" evidence="1">
    <location>
        <begin position="19"/>
        <end position="396"/>
    </location>
</feature>
<organism evidence="2 3">
    <name type="scientific">Treponema primitia (strain ATCC BAA-887 / DSM 12427 / ZAS-2)</name>
    <dbReference type="NCBI Taxonomy" id="545694"/>
    <lineage>
        <taxon>Bacteria</taxon>
        <taxon>Pseudomonadati</taxon>
        <taxon>Spirochaetota</taxon>
        <taxon>Spirochaetia</taxon>
        <taxon>Spirochaetales</taxon>
        <taxon>Treponemataceae</taxon>
        <taxon>Treponema</taxon>
    </lineage>
</organism>
<reference evidence="3" key="1">
    <citation type="submission" date="2009-12" db="EMBL/GenBank/DDBJ databases">
        <title>Complete sequence of Treponema primitia strain ZAS-2.</title>
        <authorList>
            <person name="Tetu S.G."/>
            <person name="Matson E."/>
            <person name="Ren Q."/>
            <person name="Seshadri R."/>
            <person name="Elbourne L."/>
            <person name="Hassan K.A."/>
            <person name="Durkin A."/>
            <person name="Radune D."/>
            <person name="Mohamoud Y."/>
            <person name="Shay R."/>
            <person name="Jin S."/>
            <person name="Zhang X."/>
            <person name="Lucey K."/>
            <person name="Ballor N.R."/>
            <person name="Ottesen E."/>
            <person name="Rosenthal R."/>
            <person name="Allen A."/>
            <person name="Leadbetter J.R."/>
            <person name="Paulsen I.T."/>
        </authorList>
    </citation>
    <scope>NUCLEOTIDE SEQUENCE [LARGE SCALE GENOMIC DNA]</scope>
    <source>
        <strain evidence="3">ATCC BAA-887 / DSM 12427 / ZAS-2</strain>
    </source>
</reference>
<keyword evidence="1" id="KW-0732">Signal</keyword>
<dbReference type="OrthoDB" id="358527at2"/>
<sequence length="396" mass="44145">MKRLLLLILLGCAAVLQAADKPRRFGELGVNARASFANSYLRTVDVLQETLTLDFSKTSDELNHLGLGMFMDSQGGAYFTFNSGTTWAFGLFANADVMGQFLVPQSLMDLISKGNKIDKTYSDNFGLGAAAFFEAGAWFSKDIERIRFTFRPAYYLPLAYMSSPLARYSLITQRDGTVNISGDLSADVYLPSSLDDMSSFNVDDILNKGGIDLTLRAEYPLRHNLTVGATLVHIPFFPAQLDHRYNMTGSFSFKSDMKNIISDIGDGLTYEFPESEASDTEKVILRPFKIGFDAVYRPFDRRIFSLKPNLGLVFNSIYDTPVYADFGLTAEFNIFSILVLDAGTHYEDLIWKERLGLALNFRIIEFDVGLTLQSQDFVKSFNGAGYGVDLGVRLGF</sequence>
<dbReference type="AlphaFoldDB" id="F5YIQ4"/>
<dbReference type="eggNOG" id="ENOG50330PD">
    <property type="taxonomic scope" value="Bacteria"/>
</dbReference>
<dbReference type="STRING" id="545694.TREPR_0842"/>
<gene>
    <name evidence="2" type="ordered locus">TREPR_0842</name>
</gene>
<dbReference type="RefSeq" id="WP_015709207.1">
    <property type="nucleotide sequence ID" value="NC_015578.1"/>
</dbReference>
<feature type="signal peptide" evidence="1">
    <location>
        <begin position="1"/>
        <end position="18"/>
    </location>
</feature>
<reference evidence="2 3" key="2">
    <citation type="journal article" date="2011" name="ISME J.">
        <title>RNA-seq reveals cooperative metabolic interactions between two termite-gut spirochete species in co-culture.</title>
        <authorList>
            <person name="Rosenthal A.Z."/>
            <person name="Matson E.G."/>
            <person name="Eldar A."/>
            <person name="Leadbetter J.R."/>
        </authorList>
    </citation>
    <scope>NUCLEOTIDE SEQUENCE [LARGE SCALE GENOMIC DNA]</scope>
    <source>
        <strain evidence="3">ATCC BAA-887 / DSM 12427 / ZAS-2</strain>
    </source>
</reference>